<accession>A0A371GJZ2</accession>
<dbReference type="EMBL" id="QJKJ01005270">
    <property type="protein sequence ID" value="RDX90840.1"/>
    <property type="molecule type" value="Genomic_DNA"/>
</dbReference>
<keyword evidence="2" id="KW-1185">Reference proteome</keyword>
<name>A0A371GJZ2_MUCPR</name>
<evidence type="ECO:0000313" key="1">
    <source>
        <dbReference type="EMBL" id="RDX90840.1"/>
    </source>
</evidence>
<feature type="non-terminal residue" evidence="1">
    <location>
        <position position="1"/>
    </location>
</feature>
<dbReference type="Proteomes" id="UP000257109">
    <property type="component" value="Unassembled WGS sequence"/>
</dbReference>
<protein>
    <recommendedName>
        <fullName evidence="3">Retrotransposon gag domain-containing protein</fullName>
    </recommendedName>
</protein>
<evidence type="ECO:0008006" key="3">
    <source>
        <dbReference type="Google" id="ProtNLM"/>
    </source>
</evidence>
<gene>
    <name evidence="1" type="ORF">CR513_27254</name>
</gene>
<comment type="caution">
    <text evidence="1">The sequence shown here is derived from an EMBL/GenBank/DDBJ whole genome shotgun (WGS) entry which is preliminary data.</text>
</comment>
<proteinExistence type="predicted"/>
<evidence type="ECO:0000313" key="2">
    <source>
        <dbReference type="Proteomes" id="UP000257109"/>
    </source>
</evidence>
<sequence>MKDYRRAHLDALKWRIPPFVRDGDVEVFLDWEMKANQRHADTWPDLRGEIRSRFVFVLYVKDLYNKLQRMYHGLKSMDEYCKDIKVVLLRANVVELYHYTSMAWYIKQLE</sequence>
<dbReference type="OrthoDB" id="1934635at2759"/>
<organism evidence="1 2">
    <name type="scientific">Mucuna pruriens</name>
    <name type="common">Velvet bean</name>
    <name type="synonym">Dolichos pruriens</name>
    <dbReference type="NCBI Taxonomy" id="157652"/>
    <lineage>
        <taxon>Eukaryota</taxon>
        <taxon>Viridiplantae</taxon>
        <taxon>Streptophyta</taxon>
        <taxon>Embryophyta</taxon>
        <taxon>Tracheophyta</taxon>
        <taxon>Spermatophyta</taxon>
        <taxon>Magnoliopsida</taxon>
        <taxon>eudicotyledons</taxon>
        <taxon>Gunneridae</taxon>
        <taxon>Pentapetalae</taxon>
        <taxon>rosids</taxon>
        <taxon>fabids</taxon>
        <taxon>Fabales</taxon>
        <taxon>Fabaceae</taxon>
        <taxon>Papilionoideae</taxon>
        <taxon>50 kb inversion clade</taxon>
        <taxon>NPAAA clade</taxon>
        <taxon>indigoferoid/millettioid clade</taxon>
        <taxon>Phaseoleae</taxon>
        <taxon>Mucuna</taxon>
    </lineage>
</organism>
<dbReference type="AlphaFoldDB" id="A0A371GJZ2"/>
<reference evidence="1" key="1">
    <citation type="submission" date="2018-05" db="EMBL/GenBank/DDBJ databases">
        <title>Draft genome of Mucuna pruriens seed.</title>
        <authorList>
            <person name="Nnadi N.E."/>
            <person name="Vos R."/>
            <person name="Hasami M.H."/>
            <person name="Devisetty U.K."/>
            <person name="Aguiy J.C."/>
        </authorList>
    </citation>
    <scope>NUCLEOTIDE SEQUENCE [LARGE SCALE GENOMIC DNA]</scope>
    <source>
        <strain evidence="1">JCA_2017</strain>
    </source>
</reference>